<reference evidence="2" key="1">
    <citation type="submission" date="2022-11" db="EMBL/GenBank/DDBJ databases">
        <title>Genome Sequence of Cubamyces cubensis.</title>
        <authorList>
            <person name="Buettner E."/>
        </authorList>
    </citation>
    <scope>NUCLEOTIDE SEQUENCE</scope>
    <source>
        <strain evidence="2">MPL-01</strain>
    </source>
</reference>
<sequence>MYTRTPSTGSSQWSGVSDAPSTPSHAPRSIQYGQFPNTPRTPNTPLTPLSPGSPDFCAPRHGASHSVAYGLMTPPDSPDKISRGQADFHPVLDMRGKPVVFDLRQGLLVNNQVASMPAIHHSVNRMVINIGGFYNIEIVSRGVPTMYDFVTQLGQALQSPVDARSTRLSLLGRKCVCVGLTLRSLDRGVAYCDLHLRNSA</sequence>
<evidence type="ECO:0000313" key="2">
    <source>
        <dbReference type="EMBL" id="KAJ8486948.1"/>
    </source>
</evidence>
<feature type="compositionally biased region" description="Polar residues" evidence="1">
    <location>
        <begin position="1"/>
        <end position="24"/>
    </location>
</feature>
<protein>
    <submittedName>
        <fullName evidence="2">Uncharacterized protein</fullName>
    </submittedName>
</protein>
<dbReference type="AlphaFoldDB" id="A0AAD7XEJ8"/>
<feature type="compositionally biased region" description="Low complexity" evidence="1">
    <location>
        <begin position="36"/>
        <end position="54"/>
    </location>
</feature>
<name>A0AAD7XEJ8_9APHY</name>
<keyword evidence="3" id="KW-1185">Reference proteome</keyword>
<comment type="caution">
    <text evidence="2">The sequence shown here is derived from an EMBL/GenBank/DDBJ whole genome shotgun (WGS) entry which is preliminary data.</text>
</comment>
<evidence type="ECO:0000313" key="3">
    <source>
        <dbReference type="Proteomes" id="UP001215151"/>
    </source>
</evidence>
<feature type="region of interest" description="Disordered" evidence="1">
    <location>
        <begin position="1"/>
        <end position="58"/>
    </location>
</feature>
<proteinExistence type="predicted"/>
<gene>
    <name evidence="2" type="ORF">ONZ51_g4504</name>
</gene>
<evidence type="ECO:0000256" key="1">
    <source>
        <dbReference type="SAM" id="MobiDB-lite"/>
    </source>
</evidence>
<accession>A0AAD7XEJ8</accession>
<dbReference type="EMBL" id="JAPEVG010000088">
    <property type="protein sequence ID" value="KAJ8486948.1"/>
    <property type="molecule type" value="Genomic_DNA"/>
</dbReference>
<dbReference type="Proteomes" id="UP001215151">
    <property type="component" value="Unassembled WGS sequence"/>
</dbReference>
<organism evidence="2 3">
    <name type="scientific">Trametes cubensis</name>
    <dbReference type="NCBI Taxonomy" id="1111947"/>
    <lineage>
        <taxon>Eukaryota</taxon>
        <taxon>Fungi</taxon>
        <taxon>Dikarya</taxon>
        <taxon>Basidiomycota</taxon>
        <taxon>Agaricomycotina</taxon>
        <taxon>Agaricomycetes</taxon>
        <taxon>Polyporales</taxon>
        <taxon>Polyporaceae</taxon>
        <taxon>Trametes</taxon>
    </lineage>
</organism>